<feature type="domain" description="PiggyBac transposable element-derived protein" evidence="2">
    <location>
        <begin position="205"/>
        <end position="584"/>
    </location>
</feature>
<feature type="compositionally biased region" description="Basic and acidic residues" evidence="1">
    <location>
        <begin position="77"/>
        <end position="87"/>
    </location>
</feature>
<feature type="compositionally biased region" description="Basic and acidic residues" evidence="1">
    <location>
        <begin position="9"/>
        <end position="32"/>
    </location>
</feature>
<evidence type="ECO:0000313" key="4">
    <source>
        <dbReference type="Proteomes" id="UP001557470"/>
    </source>
</evidence>
<dbReference type="PANTHER" id="PTHR46599">
    <property type="entry name" value="PIGGYBAC TRANSPOSABLE ELEMENT-DERIVED PROTEIN 4"/>
    <property type="match status" value="1"/>
</dbReference>
<sequence>MSSLNSAPVKEEVGWTEKHVSGQHDEKDERDRAVKRKRNAVRIKTERDYELITVKKEDVKDENEDFKLNVKEFSLKEEKDYLWEPKPKRLRSSSSTTPNPHQTTNGLRPHSCPTSGSTPTPIQPSRGVKRPAQRKKRTSGSTPNPVRPSSAVKRPAHCSSPAATPVEEEECWHTVLEEDVQPPPPKFKPKRKPGPQLDMTGSYSALQLFQLFFTSTVLGVLVSNTNKYGSKTHAGKTEEWKPVSLKEMYSYISLVLYMGVVKLKTLKEYWKSAQIYRLPFPASVMSSNRFFTISQAFHISDPQGAAKNEKKRGKASFDPLYKIKPLYPSIVEACKTYFQPAQNLSIDERMVKSKASNWLKPYMMDKPTGWGYLRNKTTKWSYRLFVLADSASSYTWNFFVCGRKAISTSGKGLGYDSVVKLLDIRLLGYGYKLFVDSFYTNPTLFADLTKRNTGCCGTMNTNTIGFPKAKLNDMPKRADRGTLRWIRKGKLLFVKWMDSREVVMCSTIHKSFSGDLVSRQVKDTTGAWTRKDVPIPAAVKDYRSLGGVDLSDPMMGYYNVLHKTMKWYQTFFYHFVDIAVVNAFSLHQQLAKSNGQTSLTQLDFRNKLIEELADWEENSTPTATSTPAPALVSSNPKPTGAHLPKYISAGLNVPVSQRGSAGRRCCSLCHKKSPIICPSCNVTLCFNAGRDCYGTWHKQHNLV</sequence>
<reference evidence="3 4" key="1">
    <citation type="submission" date="2024-06" db="EMBL/GenBank/DDBJ databases">
        <authorList>
            <person name="Pan Q."/>
            <person name="Wen M."/>
            <person name="Jouanno E."/>
            <person name="Zahm M."/>
            <person name="Klopp C."/>
            <person name="Cabau C."/>
            <person name="Louis A."/>
            <person name="Berthelot C."/>
            <person name="Parey E."/>
            <person name="Roest Crollius H."/>
            <person name="Montfort J."/>
            <person name="Robinson-Rechavi M."/>
            <person name="Bouchez O."/>
            <person name="Lampietro C."/>
            <person name="Lopez Roques C."/>
            <person name="Donnadieu C."/>
            <person name="Postlethwait J."/>
            <person name="Bobe J."/>
            <person name="Verreycken H."/>
            <person name="Guiguen Y."/>
        </authorList>
    </citation>
    <scope>NUCLEOTIDE SEQUENCE [LARGE SCALE GENOMIC DNA]</scope>
    <source>
        <strain evidence="3">Up_M1</strain>
        <tissue evidence="3">Testis</tissue>
    </source>
</reference>
<proteinExistence type="predicted"/>
<keyword evidence="4" id="KW-1185">Reference proteome</keyword>
<feature type="compositionally biased region" description="Basic residues" evidence="1">
    <location>
        <begin position="127"/>
        <end position="138"/>
    </location>
</feature>
<dbReference type="Proteomes" id="UP001557470">
    <property type="component" value="Unassembled WGS sequence"/>
</dbReference>
<evidence type="ECO:0000256" key="1">
    <source>
        <dbReference type="SAM" id="MobiDB-lite"/>
    </source>
</evidence>
<evidence type="ECO:0000259" key="2">
    <source>
        <dbReference type="Pfam" id="PF13843"/>
    </source>
</evidence>
<feature type="region of interest" description="Disordered" evidence="1">
    <location>
        <begin position="77"/>
        <end position="162"/>
    </location>
</feature>
<accession>A0ABD0X7R6</accession>
<dbReference type="InterPro" id="IPR029526">
    <property type="entry name" value="PGBD"/>
</dbReference>
<comment type="caution">
    <text evidence="3">The sequence shown here is derived from an EMBL/GenBank/DDBJ whole genome shotgun (WGS) entry which is preliminary data.</text>
</comment>
<feature type="compositionally biased region" description="Polar residues" evidence="1">
    <location>
        <begin position="92"/>
        <end position="120"/>
    </location>
</feature>
<organism evidence="3 4">
    <name type="scientific">Umbra pygmaea</name>
    <name type="common">Eastern mudminnow</name>
    <dbReference type="NCBI Taxonomy" id="75934"/>
    <lineage>
        <taxon>Eukaryota</taxon>
        <taxon>Metazoa</taxon>
        <taxon>Chordata</taxon>
        <taxon>Craniata</taxon>
        <taxon>Vertebrata</taxon>
        <taxon>Euteleostomi</taxon>
        <taxon>Actinopterygii</taxon>
        <taxon>Neopterygii</taxon>
        <taxon>Teleostei</taxon>
        <taxon>Protacanthopterygii</taxon>
        <taxon>Esociformes</taxon>
        <taxon>Umbridae</taxon>
        <taxon>Umbra</taxon>
    </lineage>
</organism>
<dbReference type="PANTHER" id="PTHR46599:SF3">
    <property type="entry name" value="PIGGYBAC TRANSPOSABLE ELEMENT-DERIVED PROTEIN 4"/>
    <property type="match status" value="1"/>
</dbReference>
<dbReference type="EMBL" id="JAGEUA010000002">
    <property type="protein sequence ID" value="KAL1005041.1"/>
    <property type="molecule type" value="Genomic_DNA"/>
</dbReference>
<dbReference type="Pfam" id="PF13843">
    <property type="entry name" value="DDE_Tnp_1_7"/>
    <property type="match status" value="1"/>
</dbReference>
<evidence type="ECO:0000313" key="3">
    <source>
        <dbReference type="EMBL" id="KAL1005041.1"/>
    </source>
</evidence>
<dbReference type="AlphaFoldDB" id="A0ABD0X7R6"/>
<protein>
    <recommendedName>
        <fullName evidence="2">PiggyBac transposable element-derived protein domain-containing protein</fullName>
    </recommendedName>
</protein>
<gene>
    <name evidence="3" type="ORF">UPYG_G00053760</name>
</gene>
<name>A0ABD0X7R6_UMBPY</name>
<feature type="region of interest" description="Disordered" evidence="1">
    <location>
        <begin position="1"/>
        <end position="48"/>
    </location>
</feature>